<gene>
    <name evidence="3" type="primary">LOC128198308</name>
</gene>
<reference evidence="3" key="1">
    <citation type="submission" date="2025-08" db="UniProtKB">
        <authorList>
            <consortium name="RefSeq"/>
        </authorList>
    </citation>
    <scope>IDENTIFICATION</scope>
</reference>
<accession>A0ABM3LIE9</accession>
<proteinExistence type="predicted"/>
<evidence type="ECO:0000313" key="2">
    <source>
        <dbReference type="Proteomes" id="UP001652582"/>
    </source>
</evidence>
<name>A0ABM3LIE9_BICAN</name>
<dbReference type="RefSeq" id="XP_052738845.1">
    <property type="nucleotide sequence ID" value="XM_052882885.1"/>
</dbReference>
<dbReference type="SUPFAM" id="SSF51430">
    <property type="entry name" value="NAD(P)-linked oxidoreductase"/>
    <property type="match status" value="1"/>
</dbReference>
<dbReference type="Proteomes" id="UP001652582">
    <property type="component" value="Chromosome 8"/>
</dbReference>
<dbReference type="PROSITE" id="PS00062">
    <property type="entry name" value="ALDOKETO_REDUCTASE_2"/>
    <property type="match status" value="1"/>
</dbReference>
<dbReference type="PROSITE" id="PS00798">
    <property type="entry name" value="ALDOKETO_REDUCTASE_1"/>
    <property type="match status" value="1"/>
</dbReference>
<evidence type="ECO:0000259" key="1">
    <source>
        <dbReference type="Pfam" id="PF00248"/>
    </source>
</evidence>
<dbReference type="InterPro" id="IPR018170">
    <property type="entry name" value="Aldo/ket_reductase_CS"/>
</dbReference>
<dbReference type="InterPro" id="IPR036812">
    <property type="entry name" value="NAD(P)_OxRdtase_dom_sf"/>
</dbReference>
<dbReference type="InterPro" id="IPR023210">
    <property type="entry name" value="NADP_OxRdtase_dom"/>
</dbReference>
<dbReference type="PANTHER" id="PTHR11732">
    <property type="entry name" value="ALDO/KETO REDUCTASE"/>
    <property type="match status" value="1"/>
</dbReference>
<dbReference type="Gene3D" id="3.20.20.100">
    <property type="entry name" value="NADP-dependent oxidoreductase domain"/>
    <property type="match status" value="1"/>
</dbReference>
<evidence type="ECO:0000313" key="3">
    <source>
        <dbReference type="RefSeq" id="XP_052738845.1"/>
    </source>
</evidence>
<dbReference type="InterPro" id="IPR020471">
    <property type="entry name" value="AKR"/>
</dbReference>
<protein>
    <submittedName>
        <fullName evidence="3">Aldo-keto reductase AKR2E4-like</fullName>
    </submittedName>
</protein>
<organism evidence="2 3">
    <name type="scientific">Bicyclus anynana</name>
    <name type="common">Squinting bush brown butterfly</name>
    <dbReference type="NCBI Taxonomy" id="110368"/>
    <lineage>
        <taxon>Eukaryota</taxon>
        <taxon>Metazoa</taxon>
        <taxon>Ecdysozoa</taxon>
        <taxon>Arthropoda</taxon>
        <taxon>Hexapoda</taxon>
        <taxon>Insecta</taxon>
        <taxon>Pterygota</taxon>
        <taxon>Neoptera</taxon>
        <taxon>Endopterygota</taxon>
        <taxon>Lepidoptera</taxon>
        <taxon>Glossata</taxon>
        <taxon>Ditrysia</taxon>
        <taxon>Papilionoidea</taxon>
        <taxon>Nymphalidae</taxon>
        <taxon>Satyrinae</taxon>
        <taxon>Satyrini</taxon>
        <taxon>Mycalesina</taxon>
        <taxon>Bicyclus</taxon>
    </lineage>
</organism>
<dbReference type="Pfam" id="PF00248">
    <property type="entry name" value="Aldo_ket_red"/>
    <property type="match status" value="1"/>
</dbReference>
<dbReference type="PRINTS" id="PR00069">
    <property type="entry name" value="ALDKETRDTASE"/>
</dbReference>
<keyword evidence="2" id="KW-1185">Reference proteome</keyword>
<feature type="domain" description="NADP-dependent oxidoreductase" evidence="1">
    <location>
        <begin position="2"/>
        <end position="170"/>
    </location>
</feature>
<dbReference type="GeneID" id="128198308"/>
<sequence length="205" mass="23024">MEIGYRHIDTAYVYLTEDMVGKAIHNVTCRGIVKREDLFITSKLPYSVVTRAGVVPALKNALKRLKLAYLDLYLIHHPVNLLNRTGHSNLGLWRGLEDAKRMGLTKSIGLSNFNSTFMTKILAHADIMPAVNQLEVNPTFANLELVAYCQLKNITVTAWSPFGFLVHRVLNNLSLPPTFKDPYLVGLSEKYDVDVSQIILRSIAV</sequence>